<sequence length="1185" mass="134220">MTGIYSGIQMKLKNSKISWEHKLKLAHFAWISHQCFIPNKEQFLLDWVSQTLVGCHTKKLILEEDVEQKFWIFLDNILHSKKLQSLLQKGKSLKLRFAIAQVMNDIIAVMPTQSSPSAESGTVLSCCQGVLSTACLGIVYKAKCELLVDLLSKLCLLACHCLTSEHSITQHVLSVLNISLKQYTLLQRQRSNTKRLFMHVLTQLFEPSLLLWNALSTHVFDQNSNDGINQLTKAIGSNLELVLYTGLFQAELLTFYKDQLLPQSETSEKKKGLLKSSLTPICSMLAKLENVDFCDKEKQLSFLANSIPFLYKLFLDSYCTDGNEILCFQILVKLFSSLCAPLTVKEDNIKVLFPAWSMGVSALESMLNLALSHNIYNIAEDNIRGHGIQFKFYRSLIEILLCDPCVPSLPWFRCLKTLTLLNHLIVDPDLADILLACFADVSDVRIRKAQEALLDSLLKTYTKLRQFPKLFHRILMVICQSATEIFLSGLSEKVPEFLVQLPPNQILDMWAMVMENCQLPYIEDDPSLSSKLENLGSLLHYLMINMKSLDSNTPVQVIREFQHLMKQTAEELILPCLTIFKKCNVEVANILSLQKLSKVVLVLLCTWIEVNTVTVLNCDKFVSQICKLAHPLDSAMEYWDFSLFFEDKECWHKLYRFCKQSNQICMFYLGLLSIQKIKLLLMHIDMPTKYERLTLQASACFFVNSSILLMSRGDQKPFSGDVNAVTMNCLPVAQWHFIALNLKILLPYLCIDDMITIANFQLETLLPANYKSKQLDNDASTGFKNISKSLLQSDSFSEMCVFQSIFISSIFKKCTMLVKEQTLLHELLALLCSKDSEWHEYIISVHYEGAKIVNPRLIGYSDDSVFVTNLKNALQLVSSVAKVNDCVPFTDPNSLMKLIELISVLKPDSLPPSELCQCFSLLLCLASASSWNNLHIASACYRGLTDLLSSTNANYLFKIEYASDILKVVVACIQSANWSVNEADERCWPKFLDDMNIFFDSFLSLVLKRKQSVEINLEKFTFFVLNSISKTRRTFWSTCTGQLHIVILKNICRHLTLAIQEQNTSEECKASLTCLLKQTAMKLNAVIQQCLEVTVSSLFLPSIIVTSATTILEAELSAEGHLQSTELYRVIFSQILKELCYAKEQDDFLKSALHYLTVCIAAKGVYPEKEGLAATVFTSVGNLLA</sequence>
<keyword evidence="2" id="KW-1185">Reference proteome</keyword>
<dbReference type="EMBL" id="WNTK01000005">
    <property type="protein sequence ID" value="KAG9484050.1"/>
    <property type="molecule type" value="Genomic_DNA"/>
</dbReference>
<accession>A0A8J6FC29</accession>
<name>A0A8J6FC29_ELECQ</name>
<evidence type="ECO:0000313" key="2">
    <source>
        <dbReference type="Proteomes" id="UP000770717"/>
    </source>
</evidence>
<evidence type="ECO:0000313" key="1">
    <source>
        <dbReference type="EMBL" id="KAG9484050.1"/>
    </source>
</evidence>
<dbReference type="GO" id="GO:0005730">
    <property type="term" value="C:nucleolus"/>
    <property type="evidence" value="ECO:0007669"/>
    <property type="project" value="TreeGrafter"/>
</dbReference>
<comment type="caution">
    <text evidence="1">The sequence shown here is derived from an EMBL/GenBank/DDBJ whole genome shotgun (WGS) entry which is preliminary data.</text>
</comment>
<protein>
    <recommendedName>
        <fullName evidence="3">Unhealthy ribosome biogenesis protein 2</fullName>
    </recommendedName>
</protein>
<evidence type="ECO:0008006" key="3">
    <source>
        <dbReference type="Google" id="ProtNLM"/>
    </source>
</evidence>
<dbReference type="Proteomes" id="UP000770717">
    <property type="component" value="Unassembled WGS sequence"/>
</dbReference>
<dbReference type="PANTHER" id="PTHR15682">
    <property type="entry name" value="UNHEALTHY RIBOSOME BIOGENESIS PROTEIN 2 HOMOLOG"/>
    <property type="match status" value="1"/>
</dbReference>
<feature type="non-terminal residue" evidence="1">
    <location>
        <position position="1185"/>
    </location>
</feature>
<dbReference type="OrthoDB" id="160374at2759"/>
<dbReference type="GO" id="GO:0042254">
    <property type="term" value="P:ribosome biogenesis"/>
    <property type="evidence" value="ECO:0007669"/>
    <property type="project" value="TreeGrafter"/>
</dbReference>
<dbReference type="PANTHER" id="PTHR15682:SF2">
    <property type="entry name" value="UNHEALTHY RIBOSOME BIOGENESIS PROTEIN 2 HOMOLOG"/>
    <property type="match status" value="1"/>
</dbReference>
<proteinExistence type="predicted"/>
<reference evidence="1" key="1">
    <citation type="thesis" date="2020" institute="ProQuest LLC" country="789 East Eisenhower Parkway, Ann Arbor, MI, USA">
        <title>Comparative Genomics and Chromosome Evolution.</title>
        <authorList>
            <person name="Mudd A.B."/>
        </authorList>
    </citation>
    <scope>NUCLEOTIDE SEQUENCE</scope>
    <source>
        <strain evidence="1">HN-11 Male</strain>
        <tissue evidence="1">Kidney and liver</tissue>
    </source>
</reference>
<dbReference type="InterPro" id="IPR052609">
    <property type="entry name" value="Ribosome_Biogenesis_Reg"/>
</dbReference>
<organism evidence="1 2">
    <name type="scientific">Eleutherodactylus coqui</name>
    <name type="common">Puerto Rican coqui</name>
    <dbReference type="NCBI Taxonomy" id="57060"/>
    <lineage>
        <taxon>Eukaryota</taxon>
        <taxon>Metazoa</taxon>
        <taxon>Chordata</taxon>
        <taxon>Craniata</taxon>
        <taxon>Vertebrata</taxon>
        <taxon>Euteleostomi</taxon>
        <taxon>Amphibia</taxon>
        <taxon>Batrachia</taxon>
        <taxon>Anura</taxon>
        <taxon>Neobatrachia</taxon>
        <taxon>Hyloidea</taxon>
        <taxon>Eleutherodactylidae</taxon>
        <taxon>Eleutherodactylinae</taxon>
        <taxon>Eleutherodactylus</taxon>
        <taxon>Eleutherodactylus</taxon>
    </lineage>
</organism>
<gene>
    <name evidence="1" type="ORF">GDO78_009772</name>
</gene>
<dbReference type="AlphaFoldDB" id="A0A8J6FC29"/>